<accession>A0A498K756</accession>
<proteinExistence type="predicted"/>
<reference evidence="1 2" key="1">
    <citation type="submission" date="2018-10" db="EMBL/GenBank/DDBJ databases">
        <title>A high-quality apple genome assembly.</title>
        <authorList>
            <person name="Hu J."/>
        </authorList>
    </citation>
    <scope>NUCLEOTIDE SEQUENCE [LARGE SCALE GENOMIC DNA]</scope>
    <source>
        <strain evidence="2">cv. HFTH1</strain>
        <tissue evidence="1">Young leaf</tissue>
    </source>
</reference>
<gene>
    <name evidence="1" type="ORF">DVH24_001406</name>
</gene>
<comment type="caution">
    <text evidence="1">The sequence shown here is derived from an EMBL/GenBank/DDBJ whole genome shotgun (WGS) entry which is preliminary data.</text>
</comment>
<evidence type="ECO:0000313" key="2">
    <source>
        <dbReference type="Proteomes" id="UP000290289"/>
    </source>
</evidence>
<keyword evidence="2" id="KW-1185">Reference proteome</keyword>
<sequence length="112" mass="13378">MKLRALTQNSTGDTTWNLLHFWGRQRQILRHRLALWTHRYAEKYGRLDYEISVVEYWNHKLMKVEKELVDLNGEANGALYRGSKQKTRLTRREKGNRAILSHTSILEREKAK</sequence>
<name>A0A498K756_MALDO</name>
<dbReference type="EMBL" id="RDQH01000330">
    <property type="protein sequence ID" value="RXI01172.1"/>
    <property type="molecule type" value="Genomic_DNA"/>
</dbReference>
<organism evidence="1 2">
    <name type="scientific">Malus domestica</name>
    <name type="common">Apple</name>
    <name type="synonym">Pyrus malus</name>
    <dbReference type="NCBI Taxonomy" id="3750"/>
    <lineage>
        <taxon>Eukaryota</taxon>
        <taxon>Viridiplantae</taxon>
        <taxon>Streptophyta</taxon>
        <taxon>Embryophyta</taxon>
        <taxon>Tracheophyta</taxon>
        <taxon>Spermatophyta</taxon>
        <taxon>Magnoliopsida</taxon>
        <taxon>eudicotyledons</taxon>
        <taxon>Gunneridae</taxon>
        <taxon>Pentapetalae</taxon>
        <taxon>rosids</taxon>
        <taxon>fabids</taxon>
        <taxon>Rosales</taxon>
        <taxon>Rosaceae</taxon>
        <taxon>Amygdaloideae</taxon>
        <taxon>Maleae</taxon>
        <taxon>Malus</taxon>
    </lineage>
</organism>
<evidence type="ECO:0000313" key="1">
    <source>
        <dbReference type="EMBL" id="RXI01172.1"/>
    </source>
</evidence>
<dbReference type="AlphaFoldDB" id="A0A498K756"/>
<protein>
    <submittedName>
        <fullName evidence="1">Uncharacterized protein</fullName>
    </submittedName>
</protein>
<dbReference type="Proteomes" id="UP000290289">
    <property type="component" value="Chromosome 4"/>
</dbReference>